<keyword evidence="3" id="KW-1185">Reference proteome</keyword>
<protein>
    <submittedName>
        <fullName evidence="2">Uncharacterized protein</fullName>
    </submittedName>
</protein>
<dbReference type="EMBL" id="JACGCI010000083">
    <property type="protein sequence ID" value="KAF6747260.1"/>
    <property type="molecule type" value="Genomic_DNA"/>
</dbReference>
<feature type="region of interest" description="Disordered" evidence="1">
    <location>
        <begin position="1"/>
        <end position="36"/>
    </location>
</feature>
<comment type="caution">
    <text evidence="2">The sequence shown here is derived from an EMBL/GenBank/DDBJ whole genome shotgun (WGS) entry which is preliminary data.</text>
</comment>
<accession>A0A8H6LY91</accession>
<dbReference type="AlphaFoldDB" id="A0A8H6LY91"/>
<proteinExistence type="predicted"/>
<dbReference type="Proteomes" id="UP000521943">
    <property type="component" value="Unassembled WGS sequence"/>
</dbReference>
<dbReference type="OrthoDB" id="10670969at2759"/>
<evidence type="ECO:0000313" key="3">
    <source>
        <dbReference type="Proteomes" id="UP000521943"/>
    </source>
</evidence>
<gene>
    <name evidence="2" type="ORF">DFP72DRAFT_854575</name>
</gene>
<feature type="compositionally biased region" description="Polar residues" evidence="1">
    <location>
        <begin position="1"/>
        <end position="23"/>
    </location>
</feature>
<sequence length="331" mass="37213">MSQSIHKVALTQVSMPSSSGETLTKSRKARQDRIAESKRSWKEYQEFQERKHDMEEAGLEEGLFLVEDESGRHQITSRVIPKVSAKAENPSLKSAKKVSSSKRSELKEEIDLSIPFLEELEGSNEEEEYVEDEEGKDGEESEGKGGADQVANAGANIKCAASLIEGGEHTAQGIQILLKSIAFELRLSPRYMPPSMSYTADVWAEHSWRWATLPQRTFMRECAPGHQSLLETGGPVVGLQNVLEALDFNWFVQWPMIPELVRLGLLPPEASDHGFDLTDAQEALVEAHKKALLMKVHMAITWWRRVQWQIEHRACLVDGPRPAPNLVPVFF</sequence>
<reference evidence="2 3" key="1">
    <citation type="submission" date="2020-07" db="EMBL/GenBank/DDBJ databases">
        <title>Comparative genomics of pyrophilous fungi reveals a link between fire events and developmental genes.</title>
        <authorList>
            <consortium name="DOE Joint Genome Institute"/>
            <person name="Steindorff A.S."/>
            <person name="Carver A."/>
            <person name="Calhoun S."/>
            <person name="Stillman K."/>
            <person name="Liu H."/>
            <person name="Lipzen A."/>
            <person name="Pangilinan J."/>
            <person name="Labutti K."/>
            <person name="Bruns T.D."/>
            <person name="Grigoriev I.V."/>
        </authorList>
    </citation>
    <scope>NUCLEOTIDE SEQUENCE [LARGE SCALE GENOMIC DNA]</scope>
    <source>
        <strain evidence="2 3">CBS 144469</strain>
    </source>
</reference>
<feature type="compositionally biased region" description="Acidic residues" evidence="1">
    <location>
        <begin position="121"/>
        <end position="140"/>
    </location>
</feature>
<evidence type="ECO:0000313" key="2">
    <source>
        <dbReference type="EMBL" id="KAF6747260.1"/>
    </source>
</evidence>
<feature type="region of interest" description="Disordered" evidence="1">
    <location>
        <begin position="121"/>
        <end position="149"/>
    </location>
</feature>
<name>A0A8H6LY91_9AGAR</name>
<evidence type="ECO:0000256" key="1">
    <source>
        <dbReference type="SAM" id="MobiDB-lite"/>
    </source>
</evidence>
<organism evidence="2 3">
    <name type="scientific">Ephemerocybe angulata</name>
    <dbReference type="NCBI Taxonomy" id="980116"/>
    <lineage>
        <taxon>Eukaryota</taxon>
        <taxon>Fungi</taxon>
        <taxon>Dikarya</taxon>
        <taxon>Basidiomycota</taxon>
        <taxon>Agaricomycotina</taxon>
        <taxon>Agaricomycetes</taxon>
        <taxon>Agaricomycetidae</taxon>
        <taxon>Agaricales</taxon>
        <taxon>Agaricineae</taxon>
        <taxon>Psathyrellaceae</taxon>
        <taxon>Ephemerocybe</taxon>
    </lineage>
</organism>